<keyword evidence="2" id="KW-0226">DNA condensation</keyword>
<organism evidence="5">
    <name type="scientific">uncultured Acetobacteraceae bacterium</name>
    <dbReference type="NCBI Taxonomy" id="169975"/>
    <lineage>
        <taxon>Bacteria</taxon>
        <taxon>Pseudomonadati</taxon>
        <taxon>Pseudomonadota</taxon>
        <taxon>Alphaproteobacteria</taxon>
        <taxon>Acetobacterales</taxon>
        <taxon>Acetobacteraceae</taxon>
        <taxon>environmental samples</taxon>
    </lineage>
</organism>
<evidence type="ECO:0000256" key="3">
    <source>
        <dbReference type="ARBA" id="ARBA00023125"/>
    </source>
</evidence>
<dbReference type="CDD" id="cd13831">
    <property type="entry name" value="HU"/>
    <property type="match status" value="1"/>
</dbReference>
<accession>A0A6J4IZU3</accession>
<proteinExistence type="inferred from homology"/>
<comment type="similarity">
    <text evidence="1 4">Belongs to the bacterial histone-like protein family.</text>
</comment>
<gene>
    <name evidence="5" type="ORF">AVDCRST_MAG08-2969</name>
</gene>
<dbReference type="GO" id="GO:0030527">
    <property type="term" value="F:structural constituent of chromatin"/>
    <property type="evidence" value="ECO:0007669"/>
    <property type="project" value="InterPro"/>
</dbReference>
<evidence type="ECO:0000256" key="4">
    <source>
        <dbReference type="RuleBase" id="RU003939"/>
    </source>
</evidence>
<dbReference type="GO" id="GO:0030261">
    <property type="term" value="P:chromosome condensation"/>
    <property type="evidence" value="ECO:0007669"/>
    <property type="project" value="UniProtKB-KW"/>
</dbReference>
<sequence length="96" mass="9912">MTKEEFVSLVADKGGLSKVDAGRAVDAFCDSVSDALGRGEQVRLPGFGNFEVQQRGERAGRNLRTGEAITIAASKAVKFSAGARLKGAVNGGKAAD</sequence>
<evidence type="ECO:0000256" key="2">
    <source>
        <dbReference type="ARBA" id="ARBA00023067"/>
    </source>
</evidence>
<dbReference type="PANTHER" id="PTHR33175:SF3">
    <property type="entry name" value="DNA-BINDING PROTEIN HU-BETA"/>
    <property type="match status" value="1"/>
</dbReference>
<dbReference type="Pfam" id="PF00216">
    <property type="entry name" value="Bac_DNA_binding"/>
    <property type="match status" value="1"/>
</dbReference>
<dbReference type="PANTHER" id="PTHR33175">
    <property type="entry name" value="DNA-BINDING PROTEIN HU"/>
    <property type="match status" value="1"/>
</dbReference>
<dbReference type="PRINTS" id="PR01727">
    <property type="entry name" value="DNABINDINGHU"/>
</dbReference>
<dbReference type="GO" id="GO:0003677">
    <property type="term" value="F:DNA binding"/>
    <property type="evidence" value="ECO:0007669"/>
    <property type="project" value="UniProtKB-KW"/>
</dbReference>
<evidence type="ECO:0000256" key="1">
    <source>
        <dbReference type="ARBA" id="ARBA00010529"/>
    </source>
</evidence>
<keyword evidence="3 5" id="KW-0238">DNA-binding</keyword>
<evidence type="ECO:0000313" key="5">
    <source>
        <dbReference type="EMBL" id="CAA9265448.1"/>
    </source>
</evidence>
<dbReference type="SUPFAM" id="SSF47729">
    <property type="entry name" value="IHF-like DNA-binding proteins"/>
    <property type="match status" value="1"/>
</dbReference>
<name>A0A6J4IZU3_9PROT</name>
<dbReference type="InterPro" id="IPR010992">
    <property type="entry name" value="IHF-like_DNA-bd_dom_sf"/>
</dbReference>
<reference evidence="5" key="1">
    <citation type="submission" date="2020-02" db="EMBL/GenBank/DDBJ databases">
        <authorList>
            <person name="Meier V. D."/>
        </authorList>
    </citation>
    <scope>NUCLEOTIDE SEQUENCE</scope>
    <source>
        <strain evidence="5">AVDCRST_MAG08</strain>
    </source>
</reference>
<dbReference type="InterPro" id="IPR000119">
    <property type="entry name" value="Hist_DNA-bd"/>
</dbReference>
<dbReference type="Gene3D" id="4.10.520.10">
    <property type="entry name" value="IHF-like DNA-binding proteins"/>
    <property type="match status" value="1"/>
</dbReference>
<dbReference type="AlphaFoldDB" id="A0A6J4IZU3"/>
<dbReference type="EMBL" id="CADCTG010000214">
    <property type="protein sequence ID" value="CAA9265448.1"/>
    <property type="molecule type" value="Genomic_DNA"/>
</dbReference>
<dbReference type="SMART" id="SM00411">
    <property type="entry name" value="BHL"/>
    <property type="match status" value="1"/>
</dbReference>
<protein>
    <submittedName>
        <fullName evidence="5">DNA-binding protein HU-beta</fullName>
    </submittedName>
</protein>